<evidence type="ECO:0000313" key="2">
    <source>
        <dbReference type="Proteomes" id="UP000319716"/>
    </source>
</evidence>
<protein>
    <submittedName>
        <fullName evidence="1">Uncharacterized protein</fullName>
    </submittedName>
</protein>
<gene>
    <name evidence="1" type="ORF">NBRC111894_1653</name>
</gene>
<evidence type="ECO:0000313" key="1">
    <source>
        <dbReference type="EMBL" id="GAY76099.1"/>
    </source>
</evidence>
<dbReference type="EMBL" id="BEXB01000011">
    <property type="protein sequence ID" value="GAY76099.1"/>
    <property type="molecule type" value="Genomic_DNA"/>
</dbReference>
<dbReference type="AlphaFoldDB" id="A0A4Y1ZAN2"/>
<name>A0A4Y1ZAN2_9BACL</name>
<reference evidence="1 2" key="1">
    <citation type="submission" date="2017-11" db="EMBL/GenBank/DDBJ databases">
        <title>Draft Genome Sequence of Sporolactobacillus inulinus NBRC 111894 Isolated from Koso, a Japanese Sugar-Vegetable Fermented Beverage.</title>
        <authorList>
            <person name="Chiou T.Y."/>
            <person name="Oshima K."/>
            <person name="Suda W."/>
            <person name="Hattori M."/>
            <person name="Takahashi T."/>
        </authorList>
    </citation>
    <scope>NUCLEOTIDE SEQUENCE [LARGE SCALE GENOMIC DNA]</scope>
    <source>
        <strain evidence="1 2">NBRC111894</strain>
    </source>
</reference>
<proteinExistence type="predicted"/>
<comment type="caution">
    <text evidence="1">The sequence shown here is derived from an EMBL/GenBank/DDBJ whole genome shotgun (WGS) entry which is preliminary data.</text>
</comment>
<sequence length="37" mass="4573">MFCLFHTQVAQFCFNLEKNLVDRTNTHRKSRRIHDEH</sequence>
<dbReference type="Proteomes" id="UP000319716">
    <property type="component" value="Unassembled WGS sequence"/>
</dbReference>
<accession>A0A4Y1ZAN2</accession>
<organism evidence="1 2">
    <name type="scientific">Sporolactobacillus inulinus</name>
    <dbReference type="NCBI Taxonomy" id="2078"/>
    <lineage>
        <taxon>Bacteria</taxon>
        <taxon>Bacillati</taxon>
        <taxon>Bacillota</taxon>
        <taxon>Bacilli</taxon>
        <taxon>Bacillales</taxon>
        <taxon>Sporolactobacillaceae</taxon>
        <taxon>Sporolactobacillus</taxon>
    </lineage>
</organism>